<dbReference type="InterPro" id="IPR026960">
    <property type="entry name" value="RVT-Znf"/>
</dbReference>
<dbReference type="Pfam" id="PF13966">
    <property type="entry name" value="zf-RVT"/>
    <property type="match status" value="1"/>
</dbReference>
<reference evidence="2" key="1">
    <citation type="submission" date="2020-05" db="EMBL/GenBank/DDBJ databases">
        <title>Phylogenomic resolution of chytrid fungi.</title>
        <authorList>
            <person name="Stajich J.E."/>
            <person name="Amses K."/>
            <person name="Simmons R."/>
            <person name="Seto K."/>
            <person name="Myers J."/>
            <person name="Bonds A."/>
            <person name="Quandt C.A."/>
            <person name="Barry K."/>
            <person name="Liu P."/>
            <person name="Grigoriev I."/>
            <person name="Longcore J.E."/>
            <person name="James T.Y."/>
        </authorList>
    </citation>
    <scope>NUCLEOTIDE SEQUENCE</scope>
    <source>
        <strain evidence="2">PLAUS21</strain>
    </source>
</reference>
<protein>
    <recommendedName>
        <fullName evidence="1">Reverse transcriptase zinc-binding domain-containing protein</fullName>
    </recommendedName>
</protein>
<evidence type="ECO:0000259" key="1">
    <source>
        <dbReference type="Pfam" id="PF13966"/>
    </source>
</evidence>
<gene>
    <name evidence="2" type="ORF">HK103_004721</name>
</gene>
<accession>A0AAD5ULX7</accession>
<comment type="caution">
    <text evidence="2">The sequence shown here is derived from an EMBL/GenBank/DDBJ whole genome shotgun (WGS) entry which is preliminary data.</text>
</comment>
<evidence type="ECO:0000313" key="3">
    <source>
        <dbReference type="Proteomes" id="UP001210925"/>
    </source>
</evidence>
<feature type="domain" description="Reverse transcriptase zinc-binding" evidence="1">
    <location>
        <begin position="54"/>
        <end position="106"/>
    </location>
</feature>
<sequence>MSVPTPSVTSGDNLRTTLEEGCAKNRWMQKLGELDWQSFFPHVASPSRTPIEQQLYWKLLHRRLPVNAYLKTKGNFVPNRGCVVCGEQVETIEHVFFECPNVQTFWKTFRIYMIKFLQMTEAELPEFTLRDTIFFFPELCKTLVPEELHVLTVCHSVALWAIWSMRSSANADVLLWPCFLSRLEARVFLEYENICKNGNISADKESINTFASRWCNDKSLVKLTTDGIIFSSS</sequence>
<evidence type="ECO:0000313" key="2">
    <source>
        <dbReference type="EMBL" id="KAJ3261770.1"/>
    </source>
</evidence>
<dbReference type="EMBL" id="JADGKB010000004">
    <property type="protein sequence ID" value="KAJ3261770.1"/>
    <property type="molecule type" value="Genomic_DNA"/>
</dbReference>
<dbReference type="Proteomes" id="UP001210925">
    <property type="component" value="Unassembled WGS sequence"/>
</dbReference>
<proteinExistence type="predicted"/>
<keyword evidence="3" id="KW-1185">Reference proteome</keyword>
<dbReference type="AlphaFoldDB" id="A0AAD5ULX7"/>
<organism evidence="2 3">
    <name type="scientific">Boothiomyces macroporosus</name>
    <dbReference type="NCBI Taxonomy" id="261099"/>
    <lineage>
        <taxon>Eukaryota</taxon>
        <taxon>Fungi</taxon>
        <taxon>Fungi incertae sedis</taxon>
        <taxon>Chytridiomycota</taxon>
        <taxon>Chytridiomycota incertae sedis</taxon>
        <taxon>Chytridiomycetes</taxon>
        <taxon>Rhizophydiales</taxon>
        <taxon>Terramycetaceae</taxon>
        <taxon>Boothiomyces</taxon>
    </lineage>
</organism>
<name>A0AAD5ULX7_9FUNG</name>